<dbReference type="InterPro" id="IPR046348">
    <property type="entry name" value="SIS_dom_sf"/>
</dbReference>
<evidence type="ECO:0000256" key="1">
    <source>
        <dbReference type="ARBA" id="ARBA00009235"/>
    </source>
</evidence>
<name>A0A223RPR4_9ACTN</name>
<dbReference type="PANTHER" id="PTHR43443">
    <property type="entry name" value="3-HEXULOSE-6-PHOSPHATE ISOMERASE"/>
    <property type="match status" value="1"/>
</dbReference>
<organism evidence="3 4">
    <name type="scientific">Actinopolyspora erythraea</name>
    <dbReference type="NCBI Taxonomy" id="414996"/>
    <lineage>
        <taxon>Bacteria</taxon>
        <taxon>Bacillati</taxon>
        <taxon>Actinomycetota</taxon>
        <taxon>Actinomycetes</taxon>
        <taxon>Actinopolysporales</taxon>
        <taxon>Actinopolysporaceae</taxon>
        <taxon>Actinopolyspora</taxon>
    </lineage>
</organism>
<accession>A0A223RPR4</accession>
<evidence type="ECO:0000313" key="4">
    <source>
        <dbReference type="Proteomes" id="UP000215043"/>
    </source>
</evidence>
<dbReference type="InterPro" id="IPR001347">
    <property type="entry name" value="SIS_dom"/>
</dbReference>
<sequence length="188" mass="19520">MTERGLARLPELLRRSGEEVLTKISEIDARPVAGIVEILAGAKRVFVLGAGRSRLVAEAFGMRLSQLGVTCHVVGSSTAPAIEAGDVLVCCSRSGNTGTVVLLTEKAVDVGATVVAVTGDGTSRLGELADHLIPVEQDAARSTDEGALFAGSAFEETAFLLFDCVTNALAGELDVDSESAARRHANLE</sequence>
<dbReference type="Proteomes" id="UP000215043">
    <property type="component" value="Chromosome"/>
</dbReference>
<dbReference type="OrthoDB" id="9797832at2"/>
<dbReference type="GO" id="GO:1901135">
    <property type="term" value="P:carbohydrate derivative metabolic process"/>
    <property type="evidence" value="ECO:0007669"/>
    <property type="project" value="InterPro"/>
</dbReference>
<protein>
    <submittedName>
        <fullName evidence="3">SIS domain-containing protein</fullName>
    </submittedName>
</protein>
<dbReference type="KEGG" id="aey:CDG81_05570"/>
<dbReference type="RefSeq" id="WP_052428476.1">
    <property type="nucleotide sequence ID" value="NZ_CP022752.1"/>
</dbReference>
<feature type="domain" description="SIS" evidence="2">
    <location>
        <begin position="35"/>
        <end position="179"/>
    </location>
</feature>
<comment type="similarity">
    <text evidence="1">Belongs to the SIS family. PHI subfamily.</text>
</comment>
<dbReference type="PROSITE" id="PS51464">
    <property type="entry name" value="SIS"/>
    <property type="match status" value="1"/>
</dbReference>
<dbReference type="InterPro" id="IPR017552">
    <property type="entry name" value="PHI/rmpB"/>
</dbReference>
<dbReference type="Gene3D" id="3.40.50.10490">
    <property type="entry name" value="Glucose-6-phosphate isomerase like protein, domain 1"/>
    <property type="match status" value="1"/>
</dbReference>
<dbReference type="PANTHER" id="PTHR43443:SF1">
    <property type="entry name" value="3-HEXULOSE-6-PHOSPHATE ISOMERASE"/>
    <property type="match status" value="1"/>
</dbReference>
<evidence type="ECO:0000259" key="2">
    <source>
        <dbReference type="PROSITE" id="PS51464"/>
    </source>
</evidence>
<dbReference type="AlphaFoldDB" id="A0A223RPR4"/>
<reference evidence="3 4" key="1">
    <citation type="submission" date="2017-08" db="EMBL/GenBank/DDBJ databases">
        <title>The complete genome sequence of moderately halophilic actinomycete Actinopolyspora erythraea YIM 90600, the producer of novel erythromycin, novel actinopolysporins A-C and tubercidin.</title>
        <authorList>
            <person name="Yin M."/>
            <person name="Tang S."/>
        </authorList>
    </citation>
    <scope>NUCLEOTIDE SEQUENCE [LARGE SCALE GENOMIC DNA]</scope>
    <source>
        <strain evidence="3 4">YIM 90600</strain>
    </source>
</reference>
<evidence type="ECO:0000313" key="3">
    <source>
        <dbReference type="EMBL" id="ASU77869.1"/>
    </source>
</evidence>
<gene>
    <name evidence="3" type="ORF">CDG81_05570</name>
</gene>
<dbReference type="SUPFAM" id="SSF53697">
    <property type="entry name" value="SIS domain"/>
    <property type="match status" value="1"/>
</dbReference>
<dbReference type="GO" id="GO:0097367">
    <property type="term" value="F:carbohydrate derivative binding"/>
    <property type="evidence" value="ECO:0007669"/>
    <property type="project" value="InterPro"/>
</dbReference>
<proteinExistence type="inferred from homology"/>
<dbReference type="GO" id="GO:0016853">
    <property type="term" value="F:isomerase activity"/>
    <property type="evidence" value="ECO:0007669"/>
    <property type="project" value="InterPro"/>
</dbReference>
<dbReference type="Pfam" id="PF01380">
    <property type="entry name" value="SIS"/>
    <property type="match status" value="1"/>
</dbReference>
<dbReference type="EMBL" id="CP022752">
    <property type="protein sequence ID" value="ASU77869.1"/>
    <property type="molecule type" value="Genomic_DNA"/>
</dbReference>